<keyword evidence="1 3" id="KW-0732">Signal</keyword>
<comment type="caution">
    <text evidence="6">The sequence shown here is derived from an EMBL/GenBank/DDBJ whole genome shotgun (WGS) entry which is preliminary data.</text>
</comment>
<feature type="chain" id="PRO_5009532229" evidence="3">
    <location>
        <begin position="21"/>
        <end position="283"/>
    </location>
</feature>
<feature type="transmembrane region" description="Helical" evidence="2">
    <location>
        <begin position="259"/>
        <end position="277"/>
    </location>
</feature>
<sequence>MRYFLLSILIIFILASSATAGFREAFEKEFLYKSWGTEEQEINACLGCHSSDIMKPEFQGIPGEWKRSWHYQNNVLCHDCHGGDYKDATMSMSHQRGFVGTPKYADIPGFCGKCHVGILRNYLESGHGKALQATGKGPNCVTCHDSHNIQKASIDIINEGRCTRCHTYERAKIMKQAMFATENKIRDIDNLLENLTLEGMYTGNEKRELFSTQAGFRALFHTIDADLVKKRTDEFMQKLNAIEVKIKASFDELRFRKNFSAFLMLIFIGLGVVVSLLSKTYED</sequence>
<dbReference type="PANTHER" id="PTHR35038:SF8">
    <property type="entry name" value="C-TYPE POLYHEME CYTOCHROME OMCC"/>
    <property type="match status" value="1"/>
</dbReference>
<dbReference type="InterPro" id="IPR051829">
    <property type="entry name" value="Multiheme_Cytochr_ET"/>
</dbReference>
<dbReference type="Proteomes" id="UP000178797">
    <property type="component" value="Unassembled WGS sequence"/>
</dbReference>
<dbReference type="Pfam" id="PF13435">
    <property type="entry name" value="Cytochrome_C554"/>
    <property type="match status" value="1"/>
</dbReference>
<keyword evidence="2" id="KW-0472">Membrane</keyword>
<evidence type="ECO:0000256" key="1">
    <source>
        <dbReference type="ARBA" id="ARBA00022729"/>
    </source>
</evidence>
<dbReference type="InterPro" id="IPR029467">
    <property type="entry name" value="Cyt_c7-like"/>
</dbReference>
<name>A0A1F7RNW2_9BACT</name>
<dbReference type="EMBL" id="MGDE01000234">
    <property type="protein sequence ID" value="OGL43246.1"/>
    <property type="molecule type" value="Genomic_DNA"/>
</dbReference>
<evidence type="ECO:0000259" key="4">
    <source>
        <dbReference type="Pfam" id="PF13435"/>
    </source>
</evidence>
<organism evidence="6 7">
    <name type="scientific">Candidatus Schekmanbacteria bacterium RBG_16_38_10</name>
    <dbReference type="NCBI Taxonomy" id="1817879"/>
    <lineage>
        <taxon>Bacteria</taxon>
        <taxon>Candidatus Schekmaniibacteriota</taxon>
    </lineage>
</organism>
<protein>
    <submittedName>
        <fullName evidence="6">Uncharacterized protein</fullName>
    </submittedName>
</protein>
<proteinExistence type="predicted"/>
<evidence type="ECO:0000313" key="6">
    <source>
        <dbReference type="EMBL" id="OGL43246.1"/>
    </source>
</evidence>
<accession>A0A1F7RNW2</accession>
<evidence type="ECO:0000259" key="5">
    <source>
        <dbReference type="Pfam" id="PF14522"/>
    </source>
</evidence>
<keyword evidence="2" id="KW-0812">Transmembrane</keyword>
<feature type="signal peptide" evidence="3">
    <location>
        <begin position="1"/>
        <end position="20"/>
    </location>
</feature>
<dbReference type="Pfam" id="PF14522">
    <property type="entry name" value="Cytochrome_C7"/>
    <property type="match status" value="1"/>
</dbReference>
<dbReference type="AlphaFoldDB" id="A0A1F7RNW2"/>
<gene>
    <name evidence="6" type="ORF">A2W05_07720</name>
</gene>
<dbReference type="InterPro" id="IPR036280">
    <property type="entry name" value="Multihaem_cyt_sf"/>
</dbReference>
<dbReference type="InterPro" id="IPR023155">
    <property type="entry name" value="Cyt_c-552/4"/>
</dbReference>
<dbReference type="PANTHER" id="PTHR35038">
    <property type="entry name" value="DISSIMILATORY SULFITE REDUCTASE SIRA"/>
    <property type="match status" value="1"/>
</dbReference>
<dbReference type="Gene3D" id="1.10.780.10">
    <property type="entry name" value="Hydroxylamine Oxidoreductase, Chain A, domain 1"/>
    <property type="match status" value="1"/>
</dbReference>
<evidence type="ECO:0000256" key="3">
    <source>
        <dbReference type="SAM" id="SignalP"/>
    </source>
</evidence>
<dbReference type="SUPFAM" id="SSF48695">
    <property type="entry name" value="Multiheme cytochromes"/>
    <property type="match status" value="1"/>
</dbReference>
<feature type="domain" description="Cytochrome c-552/4" evidence="4">
    <location>
        <begin position="38"/>
        <end position="82"/>
    </location>
</feature>
<evidence type="ECO:0000256" key="2">
    <source>
        <dbReference type="SAM" id="Phobius"/>
    </source>
</evidence>
<evidence type="ECO:0000313" key="7">
    <source>
        <dbReference type="Proteomes" id="UP000178797"/>
    </source>
</evidence>
<feature type="domain" description="Cytochrome c7-like" evidence="5">
    <location>
        <begin position="111"/>
        <end position="167"/>
    </location>
</feature>
<keyword evidence="2" id="KW-1133">Transmembrane helix</keyword>
<reference evidence="6 7" key="1">
    <citation type="journal article" date="2016" name="Nat. Commun.">
        <title>Thousands of microbial genomes shed light on interconnected biogeochemical processes in an aquifer system.</title>
        <authorList>
            <person name="Anantharaman K."/>
            <person name="Brown C.T."/>
            <person name="Hug L.A."/>
            <person name="Sharon I."/>
            <person name="Castelle C.J."/>
            <person name="Probst A.J."/>
            <person name="Thomas B.C."/>
            <person name="Singh A."/>
            <person name="Wilkins M.J."/>
            <person name="Karaoz U."/>
            <person name="Brodie E.L."/>
            <person name="Williams K.H."/>
            <person name="Hubbard S.S."/>
            <person name="Banfield J.F."/>
        </authorList>
    </citation>
    <scope>NUCLEOTIDE SEQUENCE [LARGE SCALE GENOMIC DNA]</scope>
</reference>